<keyword evidence="2" id="KW-0812">Transmembrane</keyword>
<comment type="caution">
    <text evidence="3">The sequence shown here is derived from an EMBL/GenBank/DDBJ whole genome shotgun (WGS) entry which is preliminary data.</text>
</comment>
<dbReference type="STRING" id="1220188.A0A4S3JX29"/>
<dbReference type="AlphaFoldDB" id="A0A4S3JX29"/>
<evidence type="ECO:0000256" key="2">
    <source>
        <dbReference type="SAM" id="Phobius"/>
    </source>
</evidence>
<organism evidence="3 4">
    <name type="scientific">Aspergillus tanneri</name>
    <dbReference type="NCBI Taxonomy" id="1220188"/>
    <lineage>
        <taxon>Eukaryota</taxon>
        <taxon>Fungi</taxon>
        <taxon>Dikarya</taxon>
        <taxon>Ascomycota</taxon>
        <taxon>Pezizomycotina</taxon>
        <taxon>Eurotiomycetes</taxon>
        <taxon>Eurotiomycetidae</taxon>
        <taxon>Eurotiales</taxon>
        <taxon>Aspergillaceae</taxon>
        <taxon>Aspergillus</taxon>
        <taxon>Aspergillus subgen. Circumdati</taxon>
    </lineage>
</organism>
<feature type="compositionally biased region" description="Low complexity" evidence="1">
    <location>
        <begin position="353"/>
        <end position="365"/>
    </location>
</feature>
<keyword evidence="2" id="KW-1133">Transmembrane helix</keyword>
<dbReference type="EMBL" id="SOSA01000007">
    <property type="protein sequence ID" value="THD00065.1"/>
    <property type="molecule type" value="Genomic_DNA"/>
</dbReference>
<evidence type="ECO:0000313" key="4">
    <source>
        <dbReference type="Proteomes" id="UP000308092"/>
    </source>
</evidence>
<feature type="compositionally biased region" description="Low complexity" evidence="1">
    <location>
        <begin position="312"/>
        <end position="337"/>
    </location>
</feature>
<feature type="transmembrane region" description="Helical" evidence="2">
    <location>
        <begin position="167"/>
        <end position="187"/>
    </location>
</feature>
<evidence type="ECO:0000256" key="1">
    <source>
        <dbReference type="SAM" id="MobiDB-lite"/>
    </source>
</evidence>
<dbReference type="Proteomes" id="UP000308092">
    <property type="component" value="Unassembled WGS sequence"/>
</dbReference>
<proteinExistence type="predicted"/>
<accession>A0A4S3JX29</accession>
<reference evidence="3 4" key="1">
    <citation type="submission" date="2019-03" db="EMBL/GenBank/DDBJ databases">
        <title>The genome sequence of a newly discovered highly antifungal drug resistant Aspergillus species, Aspergillus tanneri NIH 1004.</title>
        <authorList>
            <person name="Mounaud S."/>
            <person name="Singh I."/>
            <person name="Joardar V."/>
            <person name="Pakala S."/>
            <person name="Pakala S."/>
            <person name="Venepally P."/>
            <person name="Hoover J."/>
            <person name="Nierman W."/>
            <person name="Chung J."/>
            <person name="Losada L."/>
        </authorList>
    </citation>
    <scope>NUCLEOTIDE SEQUENCE [LARGE SCALE GENOMIC DNA]</scope>
    <source>
        <strain evidence="3 4">NIH1004</strain>
    </source>
</reference>
<keyword evidence="4" id="KW-1185">Reference proteome</keyword>
<gene>
    <name evidence="3" type="ORF">EYZ11_000517</name>
</gene>
<dbReference type="VEuPathDB" id="FungiDB:EYZ11_000517"/>
<feature type="region of interest" description="Disordered" evidence="1">
    <location>
        <begin position="312"/>
        <end position="365"/>
    </location>
</feature>
<name>A0A4S3JX29_9EURO</name>
<dbReference type="PANTHER" id="PTHR39599">
    <property type="entry name" value="GPI-ANCHORED PROTEIN (EUROFUNG)-RELATED-RELATED"/>
    <property type="match status" value="1"/>
</dbReference>
<dbReference type="PANTHER" id="PTHR39599:SF2">
    <property type="entry name" value="ANCHORED PROTEIN, PUTATIVE (AFU_ORTHOLOGUE AFUA_1G09650)-RELATED"/>
    <property type="match status" value="1"/>
</dbReference>
<sequence length="499" mass="54329">MAYSSIQMIGMHSLDYIGAFLLHRLNILLYGDNVILPVIVYPLYYIIDYILSHLLPILLILEDDPRIVQSCISLYRSGLFQGIKLGIIYDVVSLVLSRSIESLLYIDIEEKWACLIIPSLMHAIAREISHVEPLVLSALVRLGLYLPSWIVLVLVEESAGSDYLQSNWTCIPMLLMLLVPLFLLGLAHASAHANLSHLPESILSEDILQHNALIQAHLAQIPVRGVRKMNPDEGEKFFLDYWYFDDAIKMGNSTQLHDLQERIDLQPRSHPHHPPSFPQMGHLFRRDYKCPSGTFSCARVYTITVTLSSTVMTSTSTQSIPPTSTVSSHSTTTTVTSKETKSTGDFSPPARPTSLSTATTSQSQETGDVCPLGFYACSAVYRGGCCRTGRDCDTTSCPSTPSTTITTNDRTIVVPMETTASGDATGRCADGWFSCADTAGGGCCPTGFACGSSCTALATATATATGTVAKEQPTGAASRRGLEVIRVGISVMGVLWMMR</sequence>
<keyword evidence="2" id="KW-0472">Membrane</keyword>
<feature type="transmembrane region" description="Helical" evidence="2">
    <location>
        <begin position="134"/>
        <end position="155"/>
    </location>
</feature>
<evidence type="ECO:0000313" key="3">
    <source>
        <dbReference type="EMBL" id="THD00065.1"/>
    </source>
</evidence>
<protein>
    <submittedName>
        <fullName evidence="3">Uncharacterized protein</fullName>
    </submittedName>
</protein>